<feature type="signal peptide" evidence="3">
    <location>
        <begin position="1"/>
        <end position="24"/>
    </location>
</feature>
<dbReference type="GO" id="GO:0010468">
    <property type="term" value="P:regulation of gene expression"/>
    <property type="evidence" value="ECO:0000318"/>
    <property type="project" value="GO_Central"/>
</dbReference>
<evidence type="ECO:0000256" key="2">
    <source>
        <dbReference type="SAM" id="MobiDB-lite"/>
    </source>
</evidence>
<dbReference type="InterPro" id="IPR004883">
    <property type="entry name" value="LOB"/>
</dbReference>
<dbReference type="OMA" id="CFRTREE"/>
<comment type="similarity">
    <text evidence="1">Belongs to the LOB domain-containing protein family.</text>
</comment>
<dbReference type="EMBL" id="CM001880">
    <property type="protein sequence ID" value="EOX98450.1"/>
    <property type="molecule type" value="Genomic_DNA"/>
</dbReference>
<dbReference type="Gramene" id="EOX98450">
    <property type="protein sequence ID" value="EOX98450"/>
    <property type="gene ID" value="TCM_007211"/>
</dbReference>
<protein>
    <submittedName>
        <fullName evidence="5">LOB domain-containing protein 38, putative</fullName>
    </submittedName>
</protein>
<reference evidence="5 6" key="1">
    <citation type="journal article" date="2013" name="Genome Biol.">
        <title>The genome sequence of the most widely cultivated cacao type and its use to identify candidate genes regulating pod color.</title>
        <authorList>
            <person name="Motamayor J.C."/>
            <person name="Mockaitis K."/>
            <person name="Schmutz J."/>
            <person name="Haiminen N."/>
            <person name="Iii D.L."/>
            <person name="Cornejo O."/>
            <person name="Findley S.D."/>
            <person name="Zheng P."/>
            <person name="Utro F."/>
            <person name="Royaert S."/>
            <person name="Saski C."/>
            <person name="Jenkins J."/>
            <person name="Podicheti R."/>
            <person name="Zhao M."/>
            <person name="Scheffler B.E."/>
            <person name="Stack J.C."/>
            <person name="Feltus F.A."/>
            <person name="Mustiga G.M."/>
            <person name="Amores F."/>
            <person name="Phillips W."/>
            <person name="Marelli J.P."/>
            <person name="May G.D."/>
            <person name="Shapiro H."/>
            <person name="Ma J."/>
            <person name="Bustamante C.D."/>
            <person name="Schnell R.J."/>
            <person name="Main D."/>
            <person name="Gilbert D."/>
            <person name="Parida L."/>
            <person name="Kuhn D.N."/>
        </authorList>
    </citation>
    <scope>NUCLEOTIDE SEQUENCE [LARGE SCALE GENOMIC DNA]</scope>
    <source>
        <strain evidence="6">cv. Matina 1-6</strain>
    </source>
</reference>
<evidence type="ECO:0000313" key="6">
    <source>
        <dbReference type="Proteomes" id="UP000026915"/>
    </source>
</evidence>
<evidence type="ECO:0000259" key="4">
    <source>
        <dbReference type="PROSITE" id="PS50891"/>
    </source>
</evidence>
<dbReference type="AlphaFoldDB" id="A0A061E0E6"/>
<dbReference type="eggNOG" id="ENOG502SMY6">
    <property type="taxonomic scope" value="Eukaryota"/>
</dbReference>
<evidence type="ECO:0000256" key="3">
    <source>
        <dbReference type="SAM" id="SignalP"/>
    </source>
</evidence>
<feature type="region of interest" description="Disordered" evidence="2">
    <location>
        <begin position="223"/>
        <end position="253"/>
    </location>
</feature>
<dbReference type="Proteomes" id="UP000026915">
    <property type="component" value="Chromosome 2"/>
</dbReference>
<sequence length="263" mass="28479">MHSLSLPLYICLCALLIFLSFNHSLPTNPLDARNPISSPSFFSFSCAETMSCNGCRVLRKGCSENCMLRQSLQCIDNPQAQAHATVFVAKFFGRAGLMSFLSSVSKPQRPALFHSLMFEAVGRAVNPVSGAVGLLWTGNWNVCQSAVQTVLRGGTLQPLPKFSGGVSGSDFEDVSETVGGTGLQCFRTREEDFVKRKGFGDVVKCEANDLDLCLMIGDDRAGKRRREATPSEESEMTTLGSRSDAGDGSSSKGDARKLLRLFI</sequence>
<feature type="domain" description="LOB" evidence="4">
    <location>
        <begin position="50"/>
        <end position="156"/>
    </location>
</feature>
<dbReference type="STRING" id="3641.A0A061E0E6"/>
<keyword evidence="3" id="KW-0732">Signal</keyword>
<feature type="chain" id="PRO_5001596459" evidence="3">
    <location>
        <begin position="25"/>
        <end position="263"/>
    </location>
</feature>
<dbReference type="HOGENOM" id="CLU_054665_1_1_1"/>
<gene>
    <name evidence="5" type="ORF">TCM_007211</name>
</gene>
<name>A0A061E0E6_THECC</name>
<evidence type="ECO:0000313" key="5">
    <source>
        <dbReference type="EMBL" id="EOX98450.1"/>
    </source>
</evidence>
<organism evidence="5 6">
    <name type="scientific">Theobroma cacao</name>
    <name type="common">Cacao</name>
    <name type="synonym">Cocoa</name>
    <dbReference type="NCBI Taxonomy" id="3641"/>
    <lineage>
        <taxon>Eukaryota</taxon>
        <taxon>Viridiplantae</taxon>
        <taxon>Streptophyta</taxon>
        <taxon>Embryophyta</taxon>
        <taxon>Tracheophyta</taxon>
        <taxon>Spermatophyta</taxon>
        <taxon>Magnoliopsida</taxon>
        <taxon>eudicotyledons</taxon>
        <taxon>Gunneridae</taxon>
        <taxon>Pentapetalae</taxon>
        <taxon>rosids</taxon>
        <taxon>malvids</taxon>
        <taxon>Malvales</taxon>
        <taxon>Malvaceae</taxon>
        <taxon>Byttnerioideae</taxon>
        <taxon>Theobroma</taxon>
    </lineage>
</organism>
<dbReference type="PANTHER" id="PTHR31304">
    <property type="entry name" value="LOB DOMAIN-CONTAINING PROTEIN 38"/>
    <property type="match status" value="1"/>
</dbReference>
<proteinExistence type="inferred from homology"/>
<dbReference type="Pfam" id="PF03195">
    <property type="entry name" value="LOB"/>
    <property type="match status" value="1"/>
</dbReference>
<dbReference type="PANTHER" id="PTHR31304:SF62">
    <property type="entry name" value="LOB DOMAIN-CONTAINING PROTEIN"/>
    <property type="match status" value="1"/>
</dbReference>
<dbReference type="InParanoid" id="A0A061E0E6"/>
<accession>A0A061E0E6</accession>
<feature type="compositionally biased region" description="Low complexity" evidence="2">
    <location>
        <begin position="240"/>
        <end position="252"/>
    </location>
</feature>
<keyword evidence="6" id="KW-1185">Reference proteome</keyword>
<dbReference type="PROSITE" id="PS50891">
    <property type="entry name" value="LOB"/>
    <property type="match status" value="1"/>
</dbReference>
<evidence type="ECO:0000256" key="1">
    <source>
        <dbReference type="ARBA" id="ARBA00005474"/>
    </source>
</evidence>